<reference evidence="1" key="1">
    <citation type="submission" date="2023-05" db="EMBL/GenBank/DDBJ databases">
        <authorList>
            <person name="Stuckert A."/>
        </authorList>
    </citation>
    <scope>NUCLEOTIDE SEQUENCE</scope>
</reference>
<keyword evidence="2" id="KW-1185">Reference proteome</keyword>
<feature type="non-terminal residue" evidence="1">
    <location>
        <position position="1"/>
    </location>
</feature>
<protein>
    <submittedName>
        <fullName evidence="1">Uncharacterized protein</fullName>
    </submittedName>
</protein>
<sequence>PLKKPVYPALTIPSLKCETHAARAVINVHIYQACLSNHISKKNGIITQPAYGASPVFRPNYGVKVTSKDNLLGHKRMGLILVRRHRSCPLTRTS</sequence>
<dbReference type="Proteomes" id="UP001162483">
    <property type="component" value="Unassembled WGS sequence"/>
</dbReference>
<evidence type="ECO:0000313" key="1">
    <source>
        <dbReference type="EMBL" id="CAI9599797.1"/>
    </source>
</evidence>
<comment type="caution">
    <text evidence="1">The sequence shown here is derived from an EMBL/GenBank/DDBJ whole genome shotgun (WGS) entry which is preliminary data.</text>
</comment>
<gene>
    <name evidence="1" type="ORF">SPARVUS_LOCUS12665628</name>
</gene>
<dbReference type="EMBL" id="CATNWA010017351">
    <property type="protein sequence ID" value="CAI9599797.1"/>
    <property type="molecule type" value="Genomic_DNA"/>
</dbReference>
<feature type="non-terminal residue" evidence="1">
    <location>
        <position position="94"/>
    </location>
</feature>
<accession>A0ABN9FV41</accession>
<organism evidence="1 2">
    <name type="scientific">Staurois parvus</name>
    <dbReference type="NCBI Taxonomy" id="386267"/>
    <lineage>
        <taxon>Eukaryota</taxon>
        <taxon>Metazoa</taxon>
        <taxon>Chordata</taxon>
        <taxon>Craniata</taxon>
        <taxon>Vertebrata</taxon>
        <taxon>Euteleostomi</taxon>
        <taxon>Amphibia</taxon>
        <taxon>Batrachia</taxon>
        <taxon>Anura</taxon>
        <taxon>Neobatrachia</taxon>
        <taxon>Ranoidea</taxon>
        <taxon>Ranidae</taxon>
        <taxon>Staurois</taxon>
    </lineage>
</organism>
<name>A0ABN9FV41_9NEOB</name>
<proteinExistence type="predicted"/>
<evidence type="ECO:0000313" key="2">
    <source>
        <dbReference type="Proteomes" id="UP001162483"/>
    </source>
</evidence>